<comment type="similarity">
    <text evidence="3 8">Belongs to the DHNA family.</text>
</comment>
<sequence length="130" mass="14588">MAKPFGDRIILRGLKFLGIHGVNEDEKLFAQDFTVDIDAWLNMEKAAGTDNLNDTVSYSNMYRLVKEVVEGKHFDLLESLAESIAITIFSKFPLISDVRVRIGKPKVAAKYNADYVGVEIFRTSRVSLSS</sequence>
<dbReference type="GO" id="GO:0046654">
    <property type="term" value="P:tetrahydrofolate biosynthetic process"/>
    <property type="evidence" value="ECO:0007669"/>
    <property type="project" value="UniProtKB-UniRule"/>
</dbReference>
<dbReference type="Proteomes" id="UP000825935">
    <property type="component" value="Chromosome 15"/>
</dbReference>
<dbReference type="PANTHER" id="PTHR42844">
    <property type="entry name" value="DIHYDRONEOPTERIN ALDOLASE 1-RELATED"/>
    <property type="match status" value="1"/>
</dbReference>
<dbReference type="GO" id="GO:0046656">
    <property type="term" value="P:folic acid biosynthetic process"/>
    <property type="evidence" value="ECO:0007669"/>
    <property type="project" value="UniProtKB-UniRule"/>
</dbReference>
<dbReference type="Pfam" id="PF02152">
    <property type="entry name" value="FolB"/>
    <property type="match status" value="1"/>
</dbReference>
<organism evidence="10 11">
    <name type="scientific">Ceratopteris richardii</name>
    <name type="common">Triangle waterfern</name>
    <dbReference type="NCBI Taxonomy" id="49495"/>
    <lineage>
        <taxon>Eukaryota</taxon>
        <taxon>Viridiplantae</taxon>
        <taxon>Streptophyta</taxon>
        <taxon>Embryophyta</taxon>
        <taxon>Tracheophyta</taxon>
        <taxon>Polypodiopsida</taxon>
        <taxon>Polypodiidae</taxon>
        <taxon>Polypodiales</taxon>
        <taxon>Pteridineae</taxon>
        <taxon>Pteridaceae</taxon>
        <taxon>Parkerioideae</taxon>
        <taxon>Ceratopteris</taxon>
    </lineage>
</organism>
<dbReference type="EC" id="4.1.2.25" evidence="8"/>
<comment type="function">
    <text evidence="6">Catalyzes the conversion of 7,8-dihydroneopterin into 6-hydroxymethyl-7,8-dihydropterin, a biosynthetic precursor of the vitamin tetrahydrofolate. Can use L-threo-dihydroneopterin and D-erythro-dihydroneopterin as substrates for the formation of 6-hydroxymethyldihydropterin, but it can also catalyze the epimerization of carbon 2' of dihydroneopterin and dihydromonapterin.</text>
</comment>
<dbReference type="SUPFAM" id="SSF55620">
    <property type="entry name" value="Tetrahydrobiopterin biosynthesis enzymes-like"/>
    <property type="match status" value="1"/>
</dbReference>
<evidence type="ECO:0000256" key="3">
    <source>
        <dbReference type="ARBA" id="ARBA00005708"/>
    </source>
</evidence>
<dbReference type="SMART" id="SM00905">
    <property type="entry name" value="FolB"/>
    <property type="match status" value="1"/>
</dbReference>
<dbReference type="GO" id="GO:0004150">
    <property type="term" value="F:dihydroneopterin aldolase activity"/>
    <property type="evidence" value="ECO:0007669"/>
    <property type="project" value="UniProtKB-UniRule"/>
</dbReference>
<dbReference type="Gene3D" id="3.30.1130.10">
    <property type="match status" value="1"/>
</dbReference>
<gene>
    <name evidence="10" type="ORF">KP509_15G059100</name>
</gene>
<dbReference type="NCBIfam" id="TIGR00526">
    <property type="entry name" value="folB_dom"/>
    <property type="match status" value="1"/>
</dbReference>
<dbReference type="InterPro" id="IPR006156">
    <property type="entry name" value="Dihydroneopterin_aldolase"/>
</dbReference>
<comment type="pathway">
    <text evidence="2 8">Cofactor biosynthesis; tetrahydrofolate biosynthesis; 2-amino-4-hydroxy-6-hydroxymethyl-7,8-dihydropteridine diphosphate from 7,8-dihydroneopterin triphosphate: step 3/4.</text>
</comment>
<protein>
    <recommendedName>
        <fullName evidence="8">7,8-dihydroneopterin aldolase</fullName>
        <ecNumber evidence="8">4.1.2.25</ecNumber>
    </recommendedName>
</protein>
<dbReference type="NCBIfam" id="TIGR00525">
    <property type="entry name" value="folB"/>
    <property type="match status" value="1"/>
</dbReference>
<evidence type="ECO:0000256" key="5">
    <source>
        <dbReference type="ARBA" id="ARBA00023239"/>
    </source>
</evidence>
<comment type="subunit">
    <text evidence="7">Homooctamer. Forms a hollow cylinder assembled from two ring-shaped tetramers.</text>
</comment>
<evidence type="ECO:0000313" key="11">
    <source>
        <dbReference type="Proteomes" id="UP000825935"/>
    </source>
</evidence>
<evidence type="ECO:0000256" key="6">
    <source>
        <dbReference type="ARBA" id="ARBA00055579"/>
    </source>
</evidence>
<feature type="domain" description="Dihydroneopterin aldolase/epimerase" evidence="9">
    <location>
        <begin position="9"/>
        <end position="122"/>
    </location>
</feature>
<evidence type="ECO:0000256" key="4">
    <source>
        <dbReference type="ARBA" id="ARBA00022909"/>
    </source>
</evidence>
<name>A0A8T2T7I0_CERRI</name>
<evidence type="ECO:0000313" key="10">
    <source>
        <dbReference type="EMBL" id="KAH7405157.1"/>
    </source>
</evidence>
<evidence type="ECO:0000259" key="9">
    <source>
        <dbReference type="SMART" id="SM00905"/>
    </source>
</evidence>
<comment type="caution">
    <text evidence="10">The sequence shown here is derived from an EMBL/GenBank/DDBJ whole genome shotgun (WGS) entry which is preliminary data.</text>
</comment>
<comment type="catalytic activity">
    <reaction evidence="1 8">
        <text>7,8-dihydroneopterin = 6-hydroxymethyl-7,8-dihydropterin + glycolaldehyde</text>
        <dbReference type="Rhea" id="RHEA:10540"/>
        <dbReference type="ChEBI" id="CHEBI:17001"/>
        <dbReference type="ChEBI" id="CHEBI:17071"/>
        <dbReference type="ChEBI" id="CHEBI:44841"/>
        <dbReference type="EC" id="4.1.2.25"/>
    </reaction>
</comment>
<dbReference type="EMBL" id="CM035420">
    <property type="protein sequence ID" value="KAH7405157.1"/>
    <property type="molecule type" value="Genomic_DNA"/>
</dbReference>
<dbReference type="PANTHER" id="PTHR42844:SF1">
    <property type="entry name" value="DIHYDRONEOPTERIN ALDOLASE 1-RELATED"/>
    <property type="match status" value="1"/>
</dbReference>
<comment type="function">
    <text evidence="8">Catalyzes the conversion of 7,8-dihydroneopterin to 6-hydroxymethyl-7,8-dihydropterin.</text>
</comment>
<evidence type="ECO:0000256" key="7">
    <source>
        <dbReference type="ARBA" id="ARBA00063311"/>
    </source>
</evidence>
<dbReference type="GO" id="GO:0005737">
    <property type="term" value="C:cytoplasm"/>
    <property type="evidence" value="ECO:0007669"/>
    <property type="project" value="TreeGrafter"/>
</dbReference>
<accession>A0A8T2T7I0</accession>
<dbReference type="InterPro" id="IPR006157">
    <property type="entry name" value="FolB_dom"/>
</dbReference>
<keyword evidence="5 8" id="KW-0456">Lyase</keyword>
<keyword evidence="4 8" id="KW-0289">Folate biosynthesis</keyword>
<dbReference type="InterPro" id="IPR043133">
    <property type="entry name" value="GTP-CH-I_C/QueF"/>
</dbReference>
<dbReference type="CDD" id="cd00534">
    <property type="entry name" value="DHNA_DHNTPE"/>
    <property type="match status" value="1"/>
</dbReference>
<keyword evidence="11" id="KW-1185">Reference proteome</keyword>
<proteinExistence type="inferred from homology"/>
<dbReference type="OMA" id="GHYKSVA"/>
<evidence type="ECO:0000256" key="2">
    <source>
        <dbReference type="ARBA" id="ARBA00005013"/>
    </source>
</evidence>
<evidence type="ECO:0000256" key="8">
    <source>
        <dbReference type="RuleBase" id="RU362079"/>
    </source>
</evidence>
<reference evidence="10" key="1">
    <citation type="submission" date="2021-08" db="EMBL/GenBank/DDBJ databases">
        <title>WGS assembly of Ceratopteris richardii.</title>
        <authorList>
            <person name="Marchant D.B."/>
            <person name="Chen G."/>
            <person name="Jenkins J."/>
            <person name="Shu S."/>
            <person name="Leebens-Mack J."/>
            <person name="Grimwood J."/>
            <person name="Schmutz J."/>
            <person name="Soltis P."/>
            <person name="Soltis D."/>
            <person name="Chen Z.-H."/>
        </authorList>
    </citation>
    <scope>NUCLEOTIDE SEQUENCE</scope>
    <source>
        <strain evidence="10">Whitten #5841</strain>
        <tissue evidence="10">Leaf</tissue>
    </source>
</reference>
<dbReference type="AlphaFoldDB" id="A0A8T2T7I0"/>
<evidence type="ECO:0000256" key="1">
    <source>
        <dbReference type="ARBA" id="ARBA00001353"/>
    </source>
</evidence>
<dbReference type="OrthoDB" id="1863886at2759"/>
<dbReference type="FunFam" id="3.30.1130.10:FF:000003">
    <property type="entry name" value="7,8-dihydroneopterin aldolase"/>
    <property type="match status" value="1"/>
</dbReference>